<name>A0ABW1VV11_9GAMM</name>
<reference evidence="2" key="1">
    <citation type="journal article" date="2019" name="Int. J. Syst. Evol. Microbiol.">
        <title>The Global Catalogue of Microorganisms (GCM) 10K type strain sequencing project: providing services to taxonomists for standard genome sequencing and annotation.</title>
        <authorList>
            <consortium name="The Broad Institute Genomics Platform"/>
            <consortium name="The Broad Institute Genome Sequencing Center for Infectious Disease"/>
            <person name="Wu L."/>
            <person name="Ma J."/>
        </authorList>
    </citation>
    <scope>NUCLEOTIDE SEQUENCE [LARGE SCALE GENOMIC DNA]</scope>
    <source>
        <strain evidence="2">CGMCC 4.1530</strain>
    </source>
</reference>
<comment type="caution">
    <text evidence="1">The sequence shown here is derived from an EMBL/GenBank/DDBJ whole genome shotgun (WGS) entry which is preliminary data.</text>
</comment>
<dbReference type="SUPFAM" id="SSF46785">
    <property type="entry name" value="Winged helix' DNA-binding domain"/>
    <property type="match status" value="1"/>
</dbReference>
<keyword evidence="2" id="KW-1185">Reference proteome</keyword>
<gene>
    <name evidence="1" type="ORF">ACFP73_16045</name>
</gene>
<evidence type="ECO:0000313" key="2">
    <source>
        <dbReference type="Proteomes" id="UP001596215"/>
    </source>
</evidence>
<dbReference type="RefSeq" id="WP_343876553.1">
    <property type="nucleotide sequence ID" value="NZ_BAAAFW010000003.1"/>
</dbReference>
<evidence type="ECO:0000313" key="1">
    <source>
        <dbReference type="EMBL" id="MFC6363573.1"/>
    </source>
</evidence>
<organism evidence="1 2">
    <name type="scientific">Tatumella punctata</name>
    <dbReference type="NCBI Taxonomy" id="399969"/>
    <lineage>
        <taxon>Bacteria</taxon>
        <taxon>Pseudomonadati</taxon>
        <taxon>Pseudomonadota</taxon>
        <taxon>Gammaproteobacteria</taxon>
        <taxon>Enterobacterales</taxon>
        <taxon>Erwiniaceae</taxon>
        <taxon>Tatumella</taxon>
    </lineage>
</organism>
<protein>
    <submittedName>
        <fullName evidence="1">Uncharacterized protein</fullName>
    </submittedName>
</protein>
<sequence>MTPYRQKILDLFEDGCWLTNGEIVAATGFHASKVNQDLRWLIDNDKIQFKTDPARAWANVYRKSTMPSVGRVKLLDSYLRGCHEN</sequence>
<dbReference type="EMBL" id="JBHSUC010000036">
    <property type="protein sequence ID" value="MFC6363573.1"/>
    <property type="molecule type" value="Genomic_DNA"/>
</dbReference>
<proteinExistence type="predicted"/>
<accession>A0ABW1VV11</accession>
<dbReference type="InterPro" id="IPR036390">
    <property type="entry name" value="WH_DNA-bd_sf"/>
</dbReference>
<dbReference type="Proteomes" id="UP001596215">
    <property type="component" value="Unassembled WGS sequence"/>
</dbReference>